<evidence type="ECO:0000313" key="3">
    <source>
        <dbReference type="Proteomes" id="UP000285456"/>
    </source>
</evidence>
<dbReference type="GO" id="GO:0006353">
    <property type="term" value="P:DNA-templated transcription termination"/>
    <property type="evidence" value="ECO:0007669"/>
    <property type="project" value="InterPro"/>
</dbReference>
<dbReference type="Proteomes" id="UP000285456">
    <property type="component" value="Unassembled WGS sequence"/>
</dbReference>
<dbReference type="InterPro" id="IPR036269">
    <property type="entry name" value="Rho_N_sf"/>
</dbReference>
<keyword evidence="3" id="KW-1185">Reference proteome</keyword>
<dbReference type="SMART" id="SM00959">
    <property type="entry name" value="Rho_N"/>
    <property type="match status" value="1"/>
</dbReference>
<evidence type="ECO:0000259" key="1">
    <source>
        <dbReference type="SMART" id="SM00959"/>
    </source>
</evidence>
<name>A0A417YJN1_9BACI</name>
<dbReference type="RefSeq" id="WP_118888862.1">
    <property type="nucleotide sequence ID" value="NZ_PHUT01000003.1"/>
</dbReference>
<accession>A0A417YJN1</accession>
<dbReference type="Gene3D" id="1.10.720.10">
    <property type="match status" value="1"/>
</dbReference>
<dbReference type="OrthoDB" id="2974751at2"/>
<organism evidence="2 3">
    <name type="scientific">Oceanobacillus profundus</name>
    <dbReference type="NCBI Taxonomy" id="372463"/>
    <lineage>
        <taxon>Bacteria</taxon>
        <taxon>Bacillati</taxon>
        <taxon>Bacillota</taxon>
        <taxon>Bacilli</taxon>
        <taxon>Bacillales</taxon>
        <taxon>Bacillaceae</taxon>
        <taxon>Oceanobacillus</taxon>
    </lineage>
</organism>
<dbReference type="EMBL" id="QWEH01000003">
    <property type="protein sequence ID" value="RHW33524.1"/>
    <property type="molecule type" value="Genomic_DNA"/>
</dbReference>
<gene>
    <name evidence="2" type="ORF">D1B32_05635</name>
</gene>
<protein>
    <recommendedName>
        <fullName evidence="1">Rho termination factor-like N-terminal domain-containing protein</fullName>
    </recommendedName>
</protein>
<proteinExistence type="predicted"/>
<feature type="domain" description="Rho termination factor-like N-terminal" evidence="1">
    <location>
        <begin position="50"/>
        <end position="89"/>
    </location>
</feature>
<dbReference type="SUPFAM" id="SSF68912">
    <property type="entry name" value="Rho N-terminal domain-like"/>
    <property type="match status" value="1"/>
</dbReference>
<reference evidence="2 3" key="1">
    <citation type="journal article" date="2007" name="Int. J. Syst. Evol. Microbiol.">
        <title>Oceanobacillus profundus sp. nov., isolated from a deep-sea sediment core.</title>
        <authorList>
            <person name="Kim Y.G."/>
            <person name="Choi D.H."/>
            <person name="Hyun S."/>
            <person name="Cho B.C."/>
        </authorList>
    </citation>
    <scope>NUCLEOTIDE SEQUENCE [LARGE SCALE GENOMIC DNA]</scope>
    <source>
        <strain evidence="2 3">DSM 18246</strain>
    </source>
</reference>
<comment type="caution">
    <text evidence="2">The sequence shown here is derived from an EMBL/GenBank/DDBJ whole genome shotgun (WGS) entry which is preliminary data.</text>
</comment>
<dbReference type="InterPro" id="IPR011112">
    <property type="entry name" value="Rho-like_N"/>
</dbReference>
<sequence>MPKYIAKAYLVHKGKIIPTDGEVELTKEQGDRLGDKVELINLEEQKGEKSLQEHTVDELKIIAEERGIEDYTKLKKEDLIKTIEASEQE</sequence>
<dbReference type="Pfam" id="PF07498">
    <property type="entry name" value="Rho_N"/>
    <property type="match status" value="1"/>
</dbReference>
<dbReference type="AlphaFoldDB" id="A0A417YJN1"/>
<evidence type="ECO:0000313" key="2">
    <source>
        <dbReference type="EMBL" id="RHW33524.1"/>
    </source>
</evidence>